<dbReference type="InterPro" id="IPR052269">
    <property type="entry name" value="Golgi-PI4KB_interaction"/>
</dbReference>
<protein>
    <submittedName>
        <fullName evidence="3">Acyl-Coenzyme A binding domain containing 3</fullName>
    </submittedName>
</protein>
<dbReference type="AlphaFoldDB" id="A0A8C1YRD1"/>
<name>A0A8C1YRD1_CYPCA</name>
<dbReference type="PROSITE" id="PS51228">
    <property type="entry name" value="ACB_2"/>
    <property type="match status" value="1"/>
</dbReference>
<sequence>MPIEYTRIRGLKLLYSNISTSCCRNFRRSRTEVGTWLLQLTFCTMATEVQSGDLNSANSSRLEVSIDGLTLSPDSEGEQEQAETSAGQPAGQSAGNPELSGDGEEGEPASSGSIERKWGFSLVELYGLALRFFKEKDGKAFHPTYEDKLRLVALHKQVLQGPYNPDASPEVGFFDVLGNDRRKEWASLGNMEKDEAMLEFVNLLNKCCSLFAPFVTSHKIEKEEQERKRSDLQIKMIDFPSLSIISSHLFSVSLI</sequence>
<dbReference type="GO" id="GO:0000139">
    <property type="term" value="C:Golgi membrane"/>
    <property type="evidence" value="ECO:0007669"/>
    <property type="project" value="TreeGrafter"/>
</dbReference>
<evidence type="ECO:0000313" key="3">
    <source>
        <dbReference type="Ensembl" id="ENSCCRP00015024873.1"/>
    </source>
</evidence>
<accession>A0A8C1YRD1</accession>
<dbReference type="InterPro" id="IPR035984">
    <property type="entry name" value="Acyl-CoA-binding_sf"/>
</dbReference>
<feature type="region of interest" description="Disordered" evidence="1">
    <location>
        <begin position="69"/>
        <end position="112"/>
    </location>
</feature>
<dbReference type="PROSITE" id="PS00880">
    <property type="entry name" value="ACB_1"/>
    <property type="match status" value="1"/>
</dbReference>
<feature type="compositionally biased region" description="Polar residues" evidence="1">
    <location>
        <begin position="82"/>
        <end position="95"/>
    </location>
</feature>
<dbReference type="Gene3D" id="1.20.80.10">
    <property type="match status" value="1"/>
</dbReference>
<dbReference type="Pfam" id="PF00887">
    <property type="entry name" value="ACBP"/>
    <property type="match status" value="1"/>
</dbReference>
<evidence type="ECO:0000313" key="4">
    <source>
        <dbReference type="Proteomes" id="UP000694700"/>
    </source>
</evidence>
<dbReference type="PANTHER" id="PTHR22973">
    <property type="entry name" value="LD35087P"/>
    <property type="match status" value="1"/>
</dbReference>
<evidence type="ECO:0000256" key="1">
    <source>
        <dbReference type="SAM" id="MobiDB-lite"/>
    </source>
</evidence>
<reference evidence="3" key="1">
    <citation type="submission" date="2025-08" db="UniProtKB">
        <authorList>
            <consortium name="Ensembl"/>
        </authorList>
    </citation>
    <scope>IDENTIFICATION</scope>
</reference>
<dbReference type="InterPro" id="IPR014352">
    <property type="entry name" value="FERM/acyl-CoA-bd_prot_sf"/>
</dbReference>
<proteinExistence type="predicted"/>
<dbReference type="InterPro" id="IPR000582">
    <property type="entry name" value="Acyl-CoA-binding_protein"/>
</dbReference>
<dbReference type="Proteomes" id="UP000694700">
    <property type="component" value="Unplaced"/>
</dbReference>
<dbReference type="PANTHER" id="PTHR22973:SF11">
    <property type="entry name" value="GOLGI RESIDENT PROTEIN GCP60"/>
    <property type="match status" value="1"/>
</dbReference>
<dbReference type="SUPFAM" id="SSF47027">
    <property type="entry name" value="Acyl-CoA binding protein"/>
    <property type="match status" value="1"/>
</dbReference>
<gene>
    <name evidence="3" type="primary">LOC109112938</name>
</gene>
<dbReference type="FunFam" id="1.20.80.10:FF:000017">
    <property type="entry name" value="Golgi resident protein GCP60"/>
    <property type="match status" value="1"/>
</dbReference>
<dbReference type="Ensembl" id="ENSCCRT00015025775.1">
    <property type="protein sequence ID" value="ENSCCRP00015024873.1"/>
    <property type="gene ID" value="ENSCCRG00015010555.1"/>
</dbReference>
<dbReference type="InterPro" id="IPR022408">
    <property type="entry name" value="Acyl-CoA-binding_prot_CS"/>
</dbReference>
<feature type="domain" description="ACB" evidence="2">
    <location>
        <begin position="122"/>
        <end position="213"/>
    </location>
</feature>
<organism evidence="3 4">
    <name type="scientific">Cyprinus carpio</name>
    <name type="common">Common carp</name>
    <dbReference type="NCBI Taxonomy" id="7962"/>
    <lineage>
        <taxon>Eukaryota</taxon>
        <taxon>Metazoa</taxon>
        <taxon>Chordata</taxon>
        <taxon>Craniata</taxon>
        <taxon>Vertebrata</taxon>
        <taxon>Euteleostomi</taxon>
        <taxon>Actinopterygii</taxon>
        <taxon>Neopterygii</taxon>
        <taxon>Teleostei</taxon>
        <taxon>Ostariophysi</taxon>
        <taxon>Cypriniformes</taxon>
        <taxon>Cyprinidae</taxon>
        <taxon>Cyprininae</taxon>
        <taxon>Cyprinus</taxon>
    </lineage>
</organism>
<evidence type="ECO:0000259" key="2">
    <source>
        <dbReference type="PROSITE" id="PS51228"/>
    </source>
</evidence>
<dbReference type="GO" id="GO:0000062">
    <property type="term" value="F:fatty-acyl-CoA binding"/>
    <property type="evidence" value="ECO:0007669"/>
    <property type="project" value="InterPro"/>
</dbReference>